<feature type="region of interest" description="Disordered" evidence="1">
    <location>
        <begin position="286"/>
        <end position="319"/>
    </location>
</feature>
<feature type="compositionally biased region" description="Basic residues" evidence="1">
    <location>
        <begin position="134"/>
        <end position="163"/>
    </location>
</feature>
<feature type="region of interest" description="Disordered" evidence="1">
    <location>
        <begin position="134"/>
        <end position="166"/>
    </location>
</feature>
<accession>A0A914IEH3</accession>
<name>A0A914IEH3_GLORO</name>
<evidence type="ECO:0000256" key="1">
    <source>
        <dbReference type="SAM" id="MobiDB-lite"/>
    </source>
</evidence>
<evidence type="ECO:0000313" key="4">
    <source>
        <dbReference type="WBParaSite" id="Gr19_v10_g9157.t1"/>
    </source>
</evidence>
<keyword evidence="3" id="KW-1185">Reference proteome</keyword>
<reference evidence="4" key="1">
    <citation type="submission" date="2022-11" db="UniProtKB">
        <authorList>
            <consortium name="WormBaseParasite"/>
        </authorList>
    </citation>
    <scope>IDENTIFICATION</scope>
</reference>
<proteinExistence type="predicted"/>
<protein>
    <submittedName>
        <fullName evidence="4">Uncharacterized protein</fullName>
    </submittedName>
</protein>
<feature type="transmembrane region" description="Helical" evidence="2">
    <location>
        <begin position="620"/>
        <end position="640"/>
    </location>
</feature>
<evidence type="ECO:0000313" key="3">
    <source>
        <dbReference type="Proteomes" id="UP000887572"/>
    </source>
</evidence>
<organism evidence="3 4">
    <name type="scientific">Globodera rostochiensis</name>
    <name type="common">Golden nematode worm</name>
    <name type="synonym">Heterodera rostochiensis</name>
    <dbReference type="NCBI Taxonomy" id="31243"/>
    <lineage>
        <taxon>Eukaryota</taxon>
        <taxon>Metazoa</taxon>
        <taxon>Ecdysozoa</taxon>
        <taxon>Nematoda</taxon>
        <taxon>Chromadorea</taxon>
        <taxon>Rhabditida</taxon>
        <taxon>Tylenchina</taxon>
        <taxon>Tylenchomorpha</taxon>
        <taxon>Tylenchoidea</taxon>
        <taxon>Heteroderidae</taxon>
        <taxon>Heteroderinae</taxon>
        <taxon>Globodera</taxon>
    </lineage>
</organism>
<feature type="transmembrane region" description="Helical" evidence="2">
    <location>
        <begin position="660"/>
        <end position="681"/>
    </location>
</feature>
<dbReference type="Proteomes" id="UP000887572">
    <property type="component" value="Unplaced"/>
</dbReference>
<sequence length="682" mass="78795">MQLDTAMEFPTTMKDTMPTNGQHNANGECFMMRELLMSLNKNLAHRLNFQKITTQNEKEHWTFLHQKYENLRLEKLDNNWLHRMGVKLSQSYQNVVRQLHKWNAKGTLTHPIRDEYRKALEGMGRVMGKLRRSVRRQKRTNGQKMRRQKRTNGQKMRRQKRTNSQKTLKELFDEERREWGEDCEENQCHEQKTLKDLFAEKNFEAPEVAIEKIDKKIQKILDQIEQNSLRKRLNIYQIKENRGLMNWHFLLRPDEADQKMSKKDKENVELIKKQLQIFDKIINKMGKQMPKASSTKPTEDTGKQAQNNDSEHNGKDDKSIGMGFELRFMGYTEENDGQELLKTLQDEMKLNLDQFNMSFDGQCDPTTDLSDCFVASDGLDVDGQIEKLSLFGKKKGELGALERAAESLFKKLNRWSYKFGQRKKGSKNFLKRFFFDKIHAILEVIPKMMTDQMSPFEVVIPFYLPMKNLTKYTFKKVVVGPGERLRALFIKLIATANLSINGGKKHKLEQKEGDDDIERVEMSKIEPSINVPNDQLLSRNEVVDGKNGDNKAVNKHKRGRRGIMTGAGINAYIVAGKEGSSTAAALLIDAKVVDWSLTAPLPGLQLHWLHINHSIMLGKFNIATSLTTGILVIFIMVSMLYWWHALKLSVYLAILYGDNAGWVCLFVATVFYIMLCVGFVIG</sequence>
<evidence type="ECO:0000256" key="2">
    <source>
        <dbReference type="SAM" id="Phobius"/>
    </source>
</evidence>
<dbReference type="WBParaSite" id="Gr19_v10_g9157.t1">
    <property type="protein sequence ID" value="Gr19_v10_g9157.t1"/>
    <property type="gene ID" value="Gr19_v10_g9157"/>
</dbReference>
<keyword evidence="2" id="KW-0812">Transmembrane</keyword>
<dbReference type="AlphaFoldDB" id="A0A914IEH3"/>
<feature type="compositionally biased region" description="Basic and acidic residues" evidence="1">
    <location>
        <begin position="309"/>
        <end position="319"/>
    </location>
</feature>
<keyword evidence="2" id="KW-0472">Membrane</keyword>
<feature type="region of interest" description="Disordered" evidence="1">
    <location>
        <begin position="1"/>
        <end position="20"/>
    </location>
</feature>
<keyword evidence="2" id="KW-1133">Transmembrane helix</keyword>